<dbReference type="AlphaFoldDB" id="A0A6A6RFE2"/>
<name>A0A6A6RFE2_9PEZI</name>
<evidence type="ECO:0000313" key="2">
    <source>
        <dbReference type="EMBL" id="KAF2502463.1"/>
    </source>
</evidence>
<accession>A0A6A6RFE2</accession>
<evidence type="ECO:0000313" key="3">
    <source>
        <dbReference type="Proteomes" id="UP000799750"/>
    </source>
</evidence>
<feature type="compositionally biased region" description="Basic and acidic residues" evidence="1">
    <location>
        <begin position="99"/>
        <end position="108"/>
    </location>
</feature>
<dbReference type="Proteomes" id="UP000799750">
    <property type="component" value="Unassembled WGS sequence"/>
</dbReference>
<dbReference type="EMBL" id="MU004181">
    <property type="protein sequence ID" value="KAF2502463.1"/>
    <property type="molecule type" value="Genomic_DNA"/>
</dbReference>
<organism evidence="2 3">
    <name type="scientific">Lophium mytilinum</name>
    <dbReference type="NCBI Taxonomy" id="390894"/>
    <lineage>
        <taxon>Eukaryota</taxon>
        <taxon>Fungi</taxon>
        <taxon>Dikarya</taxon>
        <taxon>Ascomycota</taxon>
        <taxon>Pezizomycotina</taxon>
        <taxon>Dothideomycetes</taxon>
        <taxon>Pleosporomycetidae</taxon>
        <taxon>Mytilinidiales</taxon>
        <taxon>Mytilinidiaceae</taxon>
        <taxon>Lophium</taxon>
    </lineage>
</organism>
<protein>
    <submittedName>
        <fullName evidence="2">Uncharacterized protein</fullName>
    </submittedName>
</protein>
<feature type="region of interest" description="Disordered" evidence="1">
    <location>
        <begin position="99"/>
        <end position="140"/>
    </location>
</feature>
<sequence>MRKSSSIKSWSQCTRDGITQRGASALPESLYLAVAIVDKYSCREDNLLGGCERIPEGTGDIRHPSHAQTDLVNITCARFQSPLCRSRPRLSQALRMKGAAESRTEAHSGHKPCPQVDFGSRQAEFSGRDPGGTGAVSPHGAPGWLRAIIGDLIKTIFSASCTVARQG</sequence>
<evidence type="ECO:0000256" key="1">
    <source>
        <dbReference type="SAM" id="MobiDB-lite"/>
    </source>
</evidence>
<reference evidence="2" key="1">
    <citation type="journal article" date="2020" name="Stud. Mycol.">
        <title>101 Dothideomycetes genomes: a test case for predicting lifestyles and emergence of pathogens.</title>
        <authorList>
            <person name="Haridas S."/>
            <person name="Albert R."/>
            <person name="Binder M."/>
            <person name="Bloem J."/>
            <person name="Labutti K."/>
            <person name="Salamov A."/>
            <person name="Andreopoulos B."/>
            <person name="Baker S."/>
            <person name="Barry K."/>
            <person name="Bills G."/>
            <person name="Bluhm B."/>
            <person name="Cannon C."/>
            <person name="Castanera R."/>
            <person name="Culley D."/>
            <person name="Daum C."/>
            <person name="Ezra D."/>
            <person name="Gonzalez J."/>
            <person name="Henrissat B."/>
            <person name="Kuo A."/>
            <person name="Liang C."/>
            <person name="Lipzen A."/>
            <person name="Lutzoni F."/>
            <person name="Magnuson J."/>
            <person name="Mondo S."/>
            <person name="Nolan M."/>
            <person name="Ohm R."/>
            <person name="Pangilinan J."/>
            <person name="Park H.-J."/>
            <person name="Ramirez L."/>
            <person name="Alfaro M."/>
            <person name="Sun H."/>
            <person name="Tritt A."/>
            <person name="Yoshinaga Y."/>
            <person name="Zwiers L.-H."/>
            <person name="Turgeon B."/>
            <person name="Goodwin S."/>
            <person name="Spatafora J."/>
            <person name="Crous P."/>
            <person name="Grigoriev I."/>
        </authorList>
    </citation>
    <scope>NUCLEOTIDE SEQUENCE</scope>
    <source>
        <strain evidence="2">CBS 269.34</strain>
    </source>
</reference>
<keyword evidence="3" id="KW-1185">Reference proteome</keyword>
<proteinExistence type="predicted"/>
<gene>
    <name evidence="2" type="ORF">BU16DRAFT_9487</name>
</gene>